<name>A0ACC3SBF7_9PEZI</name>
<proteinExistence type="predicted"/>
<keyword evidence="1" id="KW-0808">Transferase</keyword>
<keyword evidence="2" id="KW-1185">Reference proteome</keyword>
<keyword evidence="1" id="KW-0418">Kinase</keyword>
<evidence type="ECO:0000313" key="2">
    <source>
        <dbReference type="Proteomes" id="UP001320706"/>
    </source>
</evidence>
<evidence type="ECO:0000313" key="1">
    <source>
        <dbReference type="EMBL" id="KAK8204326.1"/>
    </source>
</evidence>
<dbReference type="EMBL" id="JAMKPW020000028">
    <property type="protein sequence ID" value="KAK8204326.1"/>
    <property type="molecule type" value="Genomic_DNA"/>
</dbReference>
<reference evidence="1" key="1">
    <citation type="submission" date="2024-02" db="EMBL/GenBank/DDBJ databases">
        <title>Metagenome Assembled Genome of Zalaria obscura JY119.</title>
        <authorList>
            <person name="Vighnesh L."/>
            <person name="Jagadeeshwari U."/>
            <person name="Venkata Ramana C."/>
            <person name="Sasikala C."/>
        </authorList>
    </citation>
    <scope>NUCLEOTIDE SEQUENCE</scope>
    <source>
        <strain evidence="1">JY119</strain>
    </source>
</reference>
<accession>A0ACC3SBF7</accession>
<comment type="caution">
    <text evidence="1">The sequence shown here is derived from an EMBL/GenBank/DDBJ whole genome shotgun (WGS) entry which is preliminary data.</text>
</comment>
<dbReference type="EC" id="2.7.11.1" evidence="1"/>
<protein>
    <submittedName>
        <fullName evidence="1">Serine/threonine-protein kinase</fullName>
        <ecNumber evidence="1">2.7.11.1</ecNumber>
    </submittedName>
</protein>
<dbReference type="Proteomes" id="UP001320706">
    <property type="component" value="Unassembled WGS sequence"/>
</dbReference>
<sequence length="1012" mass="111018">MAAPPRQTSAAPSTMAASQMPEDEIGDYKRGNEIGKGSFASVYIASHKSKKSYVAIKAVAKNKLTRKLRDNLETEIRILRGLDHPHIVALFDCIWKSSYIYLVMEYCQLSDLAQLMKKRTQLQTFPETADIFRRYPLPVVGGLHEVMVRHFMKQIASALEYLHARNLVHRDIKPQNLLLNPSPQFMCKQRPEDVPLAASNHSLVPAVGVDSLPMLKIADFGFARHLPKADLADTLCGSPLYMAPEILRYEKYDSKADLWSVGAVAYEMMVAKPPFRASNHVDLSRKIETSNDIVQFPAGLDISNEMKRTIRALLKRRPTERQSFEDFFNCELVKGPIPGLHPDDIPRTANMPIPAPSVSELSRRMQKQAIDDPAQDRSTSNTPSYRASQEPILRRPSAAPRKADSPLPNTAEQPKRPSAGMIQKQLSTRDTASRPPSSHESRRPVMVPSATAPNRRDLHYGTSAPSAAIAMERRRSSRGTYSPSTSAPKEAYHVDQTKRLSNERALREARERTAHDITFEKEYVMVEKRSVEVNAFADEIAQGADQQNRCPTGMMRRATTQGIPTSIGGAQPANPSNALQTMTGRRPDALHARQASYERRYGPNTTAATNMLTKALNMANVRLFGALGTSPPFGRGNSPPIGYINYPTYPSPPASLGVADAKDVPVDEDMKVVKIVEEAASRSDVVYGFAEVKYRQLLPATPSQNDALGIQQIGTLENKQGSTSTDTEDQDLTQVAIVAVAEEARVLYIKALATLAKCMDLAGVWWAQQQRANSADRLSPDKAAEAKSNAVMAVRRMNLVVQWVRERFNECLEKSEVVGRRLVEAQKQLPPDHPGHPNNHPPVPGTDAAGSAGGLGMSAQHVHLTSGVTAEKLMYDRAVEMSRAAAVNELVGEELEDCKRSYMTAVHLLEAVLEGDDEPLLPRMSSAGGAKGKTNDELVNGLGSEDRKTVLKMIQGTKERLRVTVGKIQQQQLGAAQQGGIGKRASIAAASAKPLPRSTPPTTPAILGTPPR</sequence>
<organism evidence="1 2">
    <name type="scientific">Zalaria obscura</name>
    <dbReference type="NCBI Taxonomy" id="2024903"/>
    <lineage>
        <taxon>Eukaryota</taxon>
        <taxon>Fungi</taxon>
        <taxon>Dikarya</taxon>
        <taxon>Ascomycota</taxon>
        <taxon>Pezizomycotina</taxon>
        <taxon>Dothideomycetes</taxon>
        <taxon>Dothideomycetidae</taxon>
        <taxon>Dothideales</taxon>
        <taxon>Zalariaceae</taxon>
        <taxon>Zalaria</taxon>
    </lineage>
</organism>
<gene>
    <name evidence="1" type="primary">ATG1</name>
    <name evidence="1" type="ORF">M8818_005171</name>
</gene>